<organism evidence="6 7">
    <name type="scientific">Clarias magur</name>
    <name type="common">Asian catfish</name>
    <name type="synonym">Macropteronotus magur</name>
    <dbReference type="NCBI Taxonomy" id="1594786"/>
    <lineage>
        <taxon>Eukaryota</taxon>
        <taxon>Metazoa</taxon>
        <taxon>Chordata</taxon>
        <taxon>Craniata</taxon>
        <taxon>Vertebrata</taxon>
        <taxon>Euteleostomi</taxon>
        <taxon>Actinopterygii</taxon>
        <taxon>Neopterygii</taxon>
        <taxon>Teleostei</taxon>
        <taxon>Ostariophysi</taxon>
        <taxon>Siluriformes</taxon>
        <taxon>Clariidae</taxon>
        <taxon>Clarias</taxon>
    </lineage>
</organism>
<keyword evidence="2" id="KW-1015">Disulfide bond</keyword>
<dbReference type="InterPro" id="IPR001304">
    <property type="entry name" value="C-type_lectin-like"/>
</dbReference>
<keyword evidence="4" id="KW-0472">Membrane</keyword>
<evidence type="ECO:0000313" key="7">
    <source>
        <dbReference type="Proteomes" id="UP000727407"/>
    </source>
</evidence>
<keyword evidence="4" id="KW-1133">Transmembrane helix</keyword>
<dbReference type="PANTHER" id="PTHR46490">
    <property type="entry name" value="C-TYPE LECTIN DOMAIN FAMILY 12 MEMBER A-RELATED"/>
    <property type="match status" value="1"/>
</dbReference>
<feature type="non-terminal residue" evidence="6">
    <location>
        <position position="1"/>
    </location>
</feature>
<evidence type="ECO:0000259" key="5">
    <source>
        <dbReference type="PROSITE" id="PS50041"/>
    </source>
</evidence>
<dbReference type="PROSITE" id="PS50041">
    <property type="entry name" value="C_TYPE_LECTIN_2"/>
    <property type="match status" value="1"/>
</dbReference>
<dbReference type="PANTHER" id="PTHR46490:SF6">
    <property type="entry name" value="ASIALOGLYCOPROTEIN RECEPTOR 1-LIKE-RELATED"/>
    <property type="match status" value="1"/>
</dbReference>
<keyword evidence="4" id="KW-0812">Transmembrane</keyword>
<dbReference type="GO" id="GO:0030246">
    <property type="term" value="F:carbohydrate binding"/>
    <property type="evidence" value="ECO:0007669"/>
    <property type="project" value="UniProtKB-KW"/>
</dbReference>
<dbReference type="Gene3D" id="3.10.100.10">
    <property type="entry name" value="Mannose-Binding Protein A, subunit A"/>
    <property type="match status" value="1"/>
</dbReference>
<dbReference type="InterPro" id="IPR052309">
    <property type="entry name" value="C-type_Lectin_Domain_Fam1"/>
</dbReference>
<name>A0A8J4TZ51_CLAMG</name>
<reference evidence="6" key="1">
    <citation type="submission" date="2020-07" db="EMBL/GenBank/DDBJ databases">
        <title>Clarias magur genome sequencing, assembly and annotation.</title>
        <authorList>
            <person name="Kushwaha B."/>
            <person name="Kumar R."/>
            <person name="Das P."/>
            <person name="Joshi C.G."/>
            <person name="Kumar D."/>
            <person name="Nagpure N.S."/>
            <person name="Pandey M."/>
            <person name="Agarwal S."/>
            <person name="Srivastava S."/>
            <person name="Singh M."/>
            <person name="Sahoo L."/>
            <person name="Jayasankar P."/>
            <person name="Meher P.K."/>
            <person name="Koringa P.G."/>
            <person name="Iquebal M.A."/>
            <person name="Das S.P."/>
            <person name="Bit A."/>
            <person name="Patnaik S."/>
            <person name="Patel N."/>
            <person name="Shah T.M."/>
            <person name="Hinsu A."/>
            <person name="Jena J.K."/>
        </authorList>
    </citation>
    <scope>NUCLEOTIDE SEQUENCE</scope>
    <source>
        <strain evidence="6">CIFAMagur01</strain>
        <tissue evidence="6">Testis</tissue>
    </source>
</reference>
<feature type="domain" description="C-type lectin" evidence="5">
    <location>
        <begin position="78"/>
        <end position="149"/>
    </location>
</feature>
<protein>
    <submittedName>
        <fullName evidence="6">C-type lectin domain family 4 member M-like</fullName>
    </submittedName>
</protein>
<dbReference type="InterPro" id="IPR016187">
    <property type="entry name" value="CTDL_fold"/>
</dbReference>
<evidence type="ECO:0000256" key="3">
    <source>
        <dbReference type="ARBA" id="ARBA00023180"/>
    </source>
</evidence>
<dbReference type="Pfam" id="PF00059">
    <property type="entry name" value="Lectin_C"/>
    <property type="match status" value="1"/>
</dbReference>
<dbReference type="AlphaFoldDB" id="A0A8J4TZ51"/>
<evidence type="ECO:0000256" key="1">
    <source>
        <dbReference type="ARBA" id="ARBA00022734"/>
    </source>
</evidence>
<keyword evidence="3" id="KW-0325">Glycoprotein</keyword>
<dbReference type="EMBL" id="QNUK01001295">
    <property type="protein sequence ID" value="KAF5884583.1"/>
    <property type="molecule type" value="Genomic_DNA"/>
</dbReference>
<feature type="non-terminal residue" evidence="6">
    <location>
        <position position="149"/>
    </location>
</feature>
<proteinExistence type="predicted"/>
<evidence type="ECO:0000256" key="2">
    <source>
        <dbReference type="ARBA" id="ARBA00023157"/>
    </source>
</evidence>
<dbReference type="InterPro" id="IPR016186">
    <property type="entry name" value="C-type_lectin-like/link_sf"/>
</dbReference>
<gene>
    <name evidence="6" type="ORF">DAT39_022837</name>
</gene>
<sequence>GERWYTLTTACVVLLCVLLLTSITLLWIKYNTQNPEYQQLHTSKNNLTIERDQLQSDRDGYPRTFCDLGTDKGKCFNFSSSFYFMSNDMKNWTESRQDCRDKGAHLLIINSRKEQEFIINQLNGGQAWIGLSRDKEEAWKWVDDTLPST</sequence>
<comment type="caution">
    <text evidence="6">The sequence shown here is derived from an EMBL/GenBank/DDBJ whole genome shotgun (WGS) entry which is preliminary data.</text>
</comment>
<evidence type="ECO:0000256" key="4">
    <source>
        <dbReference type="SAM" id="Phobius"/>
    </source>
</evidence>
<dbReference type="Proteomes" id="UP000727407">
    <property type="component" value="Unassembled WGS sequence"/>
</dbReference>
<keyword evidence="7" id="KW-1185">Reference proteome</keyword>
<dbReference type="SUPFAM" id="SSF56436">
    <property type="entry name" value="C-type lectin-like"/>
    <property type="match status" value="1"/>
</dbReference>
<dbReference type="OrthoDB" id="8950604at2759"/>
<accession>A0A8J4TZ51</accession>
<feature type="transmembrane region" description="Helical" evidence="4">
    <location>
        <begin position="6"/>
        <end position="28"/>
    </location>
</feature>
<evidence type="ECO:0000313" key="6">
    <source>
        <dbReference type="EMBL" id="KAF5884583.1"/>
    </source>
</evidence>
<keyword evidence="1" id="KW-0430">Lectin</keyword>